<dbReference type="PROSITE" id="PS50082">
    <property type="entry name" value="WD_REPEATS_2"/>
    <property type="match status" value="1"/>
</dbReference>
<keyword evidence="17" id="KW-1185">Reference proteome</keyword>
<dbReference type="InterPro" id="IPR051570">
    <property type="entry name" value="TBC1_cilium_biogenesis"/>
</dbReference>
<dbReference type="SMART" id="SM00320">
    <property type="entry name" value="WD40"/>
    <property type="match status" value="5"/>
</dbReference>
<evidence type="ECO:0000256" key="11">
    <source>
        <dbReference type="ARBA" id="ARBA00034464"/>
    </source>
</evidence>
<evidence type="ECO:0000256" key="4">
    <source>
        <dbReference type="ARBA" id="ARBA00022490"/>
    </source>
</evidence>
<dbReference type="InterPro" id="IPR015943">
    <property type="entry name" value="WD40/YVTN_repeat-like_dom_sf"/>
</dbReference>
<evidence type="ECO:0000256" key="9">
    <source>
        <dbReference type="ARBA" id="ARBA00023212"/>
    </source>
</evidence>
<dbReference type="InterPro" id="IPR001680">
    <property type="entry name" value="WD40_rpt"/>
</dbReference>
<keyword evidence="4" id="KW-0963">Cytoplasm</keyword>
<dbReference type="InParanoid" id="A0A2R5GVU9"/>
<dbReference type="PROSITE" id="PS50086">
    <property type="entry name" value="TBC_RABGAP"/>
    <property type="match status" value="1"/>
</dbReference>
<proteinExistence type="predicted"/>
<reference evidence="16 17" key="1">
    <citation type="submission" date="2017-12" db="EMBL/GenBank/DDBJ databases">
        <title>Sequencing, de novo assembly and annotation of complete genome of a new Thraustochytrid species, strain FCC1311.</title>
        <authorList>
            <person name="Sedici K."/>
            <person name="Godart F."/>
            <person name="Aiese Cigliano R."/>
            <person name="Sanseverino W."/>
            <person name="Barakat M."/>
            <person name="Ortet P."/>
            <person name="Marechal E."/>
            <person name="Cagnac O."/>
            <person name="Amato A."/>
        </authorList>
    </citation>
    <scope>NUCLEOTIDE SEQUENCE [LARGE SCALE GENOMIC DNA]</scope>
</reference>
<dbReference type="InterPro" id="IPR011047">
    <property type="entry name" value="Quinoprotein_ADH-like_sf"/>
</dbReference>
<gene>
    <name evidence="16" type="ORF">FCC1311_109172</name>
</gene>
<evidence type="ECO:0000256" key="13">
    <source>
        <dbReference type="SAM" id="Coils"/>
    </source>
</evidence>
<dbReference type="Pfam" id="PF00566">
    <property type="entry name" value="RabGAP-TBC"/>
    <property type="match status" value="1"/>
</dbReference>
<feature type="domain" description="Rab-GAP TBC" evidence="15">
    <location>
        <begin position="422"/>
        <end position="598"/>
    </location>
</feature>
<evidence type="ECO:0000259" key="15">
    <source>
        <dbReference type="PROSITE" id="PS50086"/>
    </source>
</evidence>
<feature type="region of interest" description="Disordered" evidence="14">
    <location>
        <begin position="1136"/>
        <end position="1155"/>
    </location>
</feature>
<dbReference type="Gene3D" id="1.10.472.80">
    <property type="entry name" value="Ypt/Rab-GAP domain of gyp1p, domain 3"/>
    <property type="match status" value="1"/>
</dbReference>
<dbReference type="GO" id="GO:0030030">
    <property type="term" value="P:cell projection organization"/>
    <property type="evidence" value="ECO:0007669"/>
    <property type="project" value="UniProtKB-KW"/>
</dbReference>
<dbReference type="Proteomes" id="UP000241890">
    <property type="component" value="Unassembled WGS sequence"/>
</dbReference>
<sequence length="1155" mass="130506">MVASGAETTVEVGASGASGLLFSSRPTGFRDGGRFATVSAGPRARFETVAATRRGAEAVAVTERGDVYVLQTLSGSYRRVKRLGARPTSLAVAPSGTPREALVGLDGARGAVCLALEDTDEDPKRLGGHASTVTSVAYHPTRAVAATASAERVILWDTASWKRVKSLGGGGLGIADVAFTPRGDMVLVAFRDGSVMGWGAHDFELLVRLQTQDGLALSSLAVSPDSRYVVGAASGRLFVWELRAQALIRVVELPTQVTSVAQVRFAEDDFKVLVLGDDGVVRILQVLGRGEARATLHIATDVALSFAVSGNTLAICTSTGHLTLHDLDAAARFAAARDTRRPFVMDTRGVVPALQATNRRRHIEKLAGATSERKEDASAGGGVGAMDAPGSPPLVRLARNLNKQDKSLNAAQLARTLRQFGEFPEKYRTLVWRFLLRLPENAAAYATLTQKGPQPVWADTLYERFPVRSRKVFGRFERVLFALSNWCPVFEEVSYLPALVYPFVRVYGFDELAAFETIMLVIFRCCGHWFESFPHMPVFVLARVEKLLETVDPSLLAHLVEREVTSEAYAWPMLRSALTEVLDKKNWLCFWDHVVMQMHHDMMLHPGGIRRHGPDGAASGSWSPAWLLEAAVVAYLRYFRNSIMSLRRREDLEAFFRRPSPLDVKRWVKSALALCQSPKYQSFWASFIESGASGPGAGVSVSEAETWSSTPRVLPSGNSYPAFTKYPRFVVDYETQERKRIAAEEARLAERTNYIEELRKKTADLEHQEQSYMRLQQQLLKQEEERRAKHTAAQTQRLEEKEKLERAARLRRLERIEKMEDLTKENLSLQQQLRQAEAARTQAELDHENQLRELELEAHREEERIQALESEAALKLQKIHAERKMEQEMQDVRLSSARMAKQGELDWRLKEQAWQVEDEKLRIERELKTEQAARDSRLQEISLARRQLESKFATQQMETQMKIAALERERQVRTFKQDVSQTFYQDLDKKLEAERLLAEEEQRAKAKITGQYEAWTEGVKAERARILAQERRRALDDAQQRDARLARLQEEQTMRDFELQAERKMRETRAQLDKEEQDLQDQLLALDEQRRSDQAVEDELVRKQREIDLRQAYVRTSTGREGRRLQAERENMAALRAELDRSNDSGAAAHETESQ</sequence>
<protein>
    <recommendedName>
        <fullName evidence="3">TBC1 domain family member 31</fullName>
    </recommendedName>
</protein>
<keyword evidence="5 12" id="KW-0853">WD repeat</keyword>
<dbReference type="OrthoDB" id="5578278at2759"/>
<dbReference type="InterPro" id="IPR035969">
    <property type="entry name" value="Rab-GAP_TBC_sf"/>
</dbReference>
<evidence type="ECO:0000256" key="7">
    <source>
        <dbReference type="ARBA" id="ARBA00022794"/>
    </source>
</evidence>
<dbReference type="PANTHER" id="PTHR19853">
    <property type="entry name" value="WD REPEAT CONTAINING PROTEIN 3 WDR3"/>
    <property type="match status" value="1"/>
</dbReference>
<organism evidence="16 17">
    <name type="scientific">Hondaea fermentalgiana</name>
    <dbReference type="NCBI Taxonomy" id="2315210"/>
    <lineage>
        <taxon>Eukaryota</taxon>
        <taxon>Sar</taxon>
        <taxon>Stramenopiles</taxon>
        <taxon>Bigyra</taxon>
        <taxon>Labyrinthulomycetes</taxon>
        <taxon>Thraustochytrida</taxon>
        <taxon>Thraustochytriidae</taxon>
        <taxon>Hondaea</taxon>
    </lineage>
</organism>
<dbReference type="AlphaFoldDB" id="A0A2R5GVU9"/>
<feature type="coiled-coil region" evidence="13">
    <location>
        <begin position="741"/>
        <end position="878"/>
    </location>
</feature>
<evidence type="ECO:0000256" key="1">
    <source>
        <dbReference type="ARBA" id="ARBA00004120"/>
    </source>
</evidence>
<dbReference type="Gene3D" id="2.130.10.10">
    <property type="entry name" value="YVTN repeat-like/Quinoprotein amine dehydrogenase"/>
    <property type="match status" value="1"/>
</dbReference>
<comment type="caution">
    <text evidence="16">The sequence shown here is derived from an EMBL/GenBank/DDBJ whole genome shotgun (WGS) entry which is preliminary data.</text>
</comment>
<dbReference type="SUPFAM" id="SSF50998">
    <property type="entry name" value="Quinoprotein alcohol dehydrogenase-like"/>
    <property type="match status" value="1"/>
</dbReference>
<dbReference type="SUPFAM" id="SSF47923">
    <property type="entry name" value="Ypt/Rab-GAP domain of gyp1p"/>
    <property type="match status" value="1"/>
</dbReference>
<feature type="repeat" description="WD" evidence="12">
    <location>
        <begin position="126"/>
        <end position="166"/>
    </location>
</feature>
<dbReference type="Pfam" id="PF00400">
    <property type="entry name" value="WD40"/>
    <property type="match status" value="1"/>
</dbReference>
<evidence type="ECO:0000256" key="12">
    <source>
        <dbReference type="PROSITE-ProRule" id="PRU00221"/>
    </source>
</evidence>
<name>A0A2R5GVU9_9STRA</name>
<evidence type="ECO:0000256" key="3">
    <source>
        <dbReference type="ARBA" id="ARBA00014199"/>
    </source>
</evidence>
<evidence type="ECO:0000256" key="2">
    <source>
        <dbReference type="ARBA" id="ARBA00004607"/>
    </source>
</evidence>
<keyword evidence="7" id="KW-0970">Cilium biogenesis/degradation</keyword>
<keyword evidence="6" id="KW-0677">Repeat</keyword>
<keyword evidence="9" id="KW-0206">Cytoskeleton</keyword>
<keyword evidence="8 13" id="KW-0175">Coiled coil</keyword>
<evidence type="ECO:0000256" key="8">
    <source>
        <dbReference type="ARBA" id="ARBA00023054"/>
    </source>
</evidence>
<evidence type="ECO:0000313" key="16">
    <source>
        <dbReference type="EMBL" id="GBG34695.1"/>
    </source>
</evidence>
<evidence type="ECO:0000256" key="14">
    <source>
        <dbReference type="SAM" id="MobiDB-lite"/>
    </source>
</evidence>
<comment type="function">
    <text evidence="11">Molecular adapter which is involved in cilium biogenesis. Part of a functional complex including OFD1 a centriolar protein involved in cilium assembly. Could regulate the cAMP-dependent phosphorylation of OFD1, and its subsequent ubiquitination by PJA2 which ultimately leads to its proteasomal degradation.</text>
</comment>
<evidence type="ECO:0000256" key="6">
    <source>
        <dbReference type="ARBA" id="ARBA00022737"/>
    </source>
</evidence>
<dbReference type="PANTHER" id="PTHR19853:SF1">
    <property type="entry name" value="TBC1 DOMAIN FAMILY MEMBER 31"/>
    <property type="match status" value="1"/>
</dbReference>
<evidence type="ECO:0000313" key="17">
    <source>
        <dbReference type="Proteomes" id="UP000241890"/>
    </source>
</evidence>
<keyword evidence="10" id="KW-0966">Cell projection</keyword>
<dbReference type="InterPro" id="IPR000195">
    <property type="entry name" value="Rab-GAP-TBC_dom"/>
</dbReference>
<comment type="subcellular location">
    <subcellularLocation>
        <location evidence="1">Cytoplasm</location>
        <location evidence="1">Cytoskeleton</location>
        <location evidence="1">Cilium basal body</location>
    </subcellularLocation>
    <subcellularLocation>
        <location evidence="2">Cytoplasm</location>
        <location evidence="2">Cytoskeleton</location>
        <location evidence="2">Microtubule organizing center</location>
        <location evidence="2">Centrosome</location>
        <location evidence="2">Centriolar satellite</location>
    </subcellularLocation>
</comment>
<evidence type="ECO:0000256" key="10">
    <source>
        <dbReference type="ARBA" id="ARBA00023273"/>
    </source>
</evidence>
<accession>A0A2R5GVU9</accession>
<dbReference type="GO" id="GO:0034451">
    <property type="term" value="C:centriolar satellite"/>
    <property type="evidence" value="ECO:0007669"/>
    <property type="project" value="UniProtKB-SubCell"/>
</dbReference>
<dbReference type="EMBL" id="BEYU01000209">
    <property type="protein sequence ID" value="GBG34695.1"/>
    <property type="molecule type" value="Genomic_DNA"/>
</dbReference>
<evidence type="ECO:0000256" key="5">
    <source>
        <dbReference type="ARBA" id="ARBA00022574"/>
    </source>
</evidence>